<evidence type="ECO:0000313" key="7">
    <source>
        <dbReference type="Proteomes" id="UP000484885"/>
    </source>
</evidence>
<evidence type="ECO:0000256" key="3">
    <source>
        <dbReference type="ARBA" id="ARBA00022989"/>
    </source>
</evidence>
<keyword evidence="3 5" id="KW-1133">Transmembrane helix</keyword>
<feature type="transmembrane region" description="Helical" evidence="5">
    <location>
        <begin position="79"/>
        <end position="99"/>
    </location>
</feature>
<feature type="transmembrane region" description="Helical" evidence="5">
    <location>
        <begin position="6"/>
        <end position="26"/>
    </location>
</feature>
<dbReference type="InterPro" id="IPR023352">
    <property type="entry name" value="MAPEG-like_dom_sf"/>
</dbReference>
<name>A0A845V1N3_9GAMM</name>
<feature type="transmembrane region" description="Helical" evidence="5">
    <location>
        <begin position="55"/>
        <end position="73"/>
    </location>
</feature>
<dbReference type="Gene3D" id="1.20.120.550">
    <property type="entry name" value="Membrane associated eicosanoid/glutathione metabolism-like domain"/>
    <property type="match status" value="1"/>
</dbReference>
<dbReference type="InterPro" id="IPR001129">
    <property type="entry name" value="Membr-assoc_MAPEG"/>
</dbReference>
<dbReference type="SUPFAM" id="SSF161084">
    <property type="entry name" value="MAPEG domain-like"/>
    <property type="match status" value="1"/>
</dbReference>
<dbReference type="AlphaFoldDB" id="A0A845V1N3"/>
<protein>
    <recommendedName>
        <fullName evidence="8">MAPEG superfamily protein</fullName>
    </recommendedName>
</protein>
<organism evidence="6 7">
    <name type="scientific">Wenzhouxiangella limi</name>
    <dbReference type="NCBI Taxonomy" id="2707351"/>
    <lineage>
        <taxon>Bacteria</taxon>
        <taxon>Pseudomonadati</taxon>
        <taxon>Pseudomonadota</taxon>
        <taxon>Gammaproteobacteria</taxon>
        <taxon>Chromatiales</taxon>
        <taxon>Wenzhouxiangellaceae</taxon>
        <taxon>Wenzhouxiangella</taxon>
    </lineage>
</organism>
<evidence type="ECO:0000256" key="1">
    <source>
        <dbReference type="ARBA" id="ARBA00004370"/>
    </source>
</evidence>
<evidence type="ECO:0000313" key="6">
    <source>
        <dbReference type="EMBL" id="NDY96512.1"/>
    </source>
</evidence>
<evidence type="ECO:0008006" key="8">
    <source>
        <dbReference type="Google" id="ProtNLM"/>
    </source>
</evidence>
<evidence type="ECO:0000256" key="4">
    <source>
        <dbReference type="ARBA" id="ARBA00023136"/>
    </source>
</evidence>
<evidence type="ECO:0000256" key="2">
    <source>
        <dbReference type="ARBA" id="ARBA00022692"/>
    </source>
</evidence>
<feature type="transmembrane region" description="Helical" evidence="5">
    <location>
        <begin position="106"/>
        <end position="123"/>
    </location>
</feature>
<gene>
    <name evidence="6" type="ORF">G3I74_12295</name>
</gene>
<dbReference type="PANTHER" id="PTHR35371:SF1">
    <property type="entry name" value="BLR7753 PROTEIN"/>
    <property type="match status" value="1"/>
</dbReference>
<reference evidence="6 7" key="1">
    <citation type="submission" date="2020-02" db="EMBL/GenBank/DDBJ databases">
        <authorList>
            <person name="Zhang X.-Y."/>
        </authorList>
    </citation>
    <scope>NUCLEOTIDE SEQUENCE [LARGE SCALE GENOMIC DNA]</scope>
    <source>
        <strain evidence="6 7">C33</strain>
    </source>
</reference>
<dbReference type="EMBL" id="JAAGSC010000043">
    <property type="protein sequence ID" value="NDY96512.1"/>
    <property type="molecule type" value="Genomic_DNA"/>
</dbReference>
<dbReference type="Proteomes" id="UP000484885">
    <property type="component" value="Unassembled WGS sequence"/>
</dbReference>
<accession>A0A845V1N3</accession>
<keyword evidence="7" id="KW-1185">Reference proteome</keyword>
<keyword evidence="4 5" id="KW-0472">Membrane</keyword>
<dbReference type="RefSeq" id="WP_164211905.1">
    <property type="nucleotide sequence ID" value="NZ_JAAGSC010000043.1"/>
</dbReference>
<comment type="subcellular location">
    <subcellularLocation>
        <location evidence="1">Membrane</location>
    </subcellularLocation>
</comment>
<comment type="caution">
    <text evidence="6">The sequence shown here is derived from an EMBL/GenBank/DDBJ whole genome shotgun (WGS) entry which is preliminary data.</text>
</comment>
<sequence length="124" mass="13619">MTIAYWCVLVAATLPYLMIGVAKIGVRGFDNRRPRDWYEKSTGFRRRAVWAQQNSFEIFPVFAAAVIIAQLAGGDQATIDGLAIAFIASRIAYAISYLADLHLLRSLVWTAGFACCVALFIVAA</sequence>
<keyword evidence="2 5" id="KW-0812">Transmembrane</keyword>
<dbReference type="GO" id="GO:0016020">
    <property type="term" value="C:membrane"/>
    <property type="evidence" value="ECO:0007669"/>
    <property type="project" value="UniProtKB-SubCell"/>
</dbReference>
<proteinExistence type="predicted"/>
<evidence type="ECO:0000256" key="5">
    <source>
        <dbReference type="SAM" id="Phobius"/>
    </source>
</evidence>
<dbReference type="PANTHER" id="PTHR35371">
    <property type="entry name" value="INNER MEMBRANE PROTEIN"/>
    <property type="match status" value="1"/>
</dbReference>
<dbReference type="Pfam" id="PF01124">
    <property type="entry name" value="MAPEG"/>
    <property type="match status" value="1"/>
</dbReference>